<evidence type="ECO:0000313" key="2">
    <source>
        <dbReference type="EMBL" id="KAK8783758.1"/>
    </source>
</evidence>
<proteinExistence type="predicted"/>
<keyword evidence="3" id="KW-1185">Reference proteome</keyword>
<dbReference type="EMBL" id="JARKHS020005223">
    <property type="protein sequence ID" value="KAK8783758.1"/>
    <property type="molecule type" value="Genomic_DNA"/>
</dbReference>
<accession>A0AAQ4FAX6</accession>
<sequence>MRLRSVHKMDEIPEPQTDDTDAPYDMWTLQAAGPEPMEVQVFINGVPLVIELDTRASISIIGEDKFNIMFPGAQLEH</sequence>
<name>A0AAQ4FAX6_AMBAM</name>
<comment type="caution">
    <text evidence="2">The sequence shown here is derived from an EMBL/GenBank/DDBJ whole genome shotgun (WGS) entry which is preliminary data.</text>
</comment>
<feature type="compositionally biased region" description="Acidic residues" evidence="1">
    <location>
        <begin position="12"/>
        <end position="22"/>
    </location>
</feature>
<evidence type="ECO:0000256" key="1">
    <source>
        <dbReference type="SAM" id="MobiDB-lite"/>
    </source>
</evidence>
<reference evidence="2 3" key="1">
    <citation type="journal article" date="2023" name="Arcadia Sci">
        <title>De novo assembly of a long-read Amblyomma americanum tick genome.</title>
        <authorList>
            <person name="Chou S."/>
            <person name="Poskanzer K.E."/>
            <person name="Rollins M."/>
            <person name="Thuy-Boun P.S."/>
        </authorList>
    </citation>
    <scope>NUCLEOTIDE SEQUENCE [LARGE SCALE GENOMIC DNA]</scope>
    <source>
        <strain evidence="2">F_SG_1</strain>
        <tissue evidence="2">Salivary glands</tissue>
    </source>
</reference>
<dbReference type="AlphaFoldDB" id="A0AAQ4FAX6"/>
<evidence type="ECO:0000313" key="3">
    <source>
        <dbReference type="Proteomes" id="UP001321473"/>
    </source>
</evidence>
<protein>
    <submittedName>
        <fullName evidence="2">Uncharacterized protein</fullName>
    </submittedName>
</protein>
<feature type="region of interest" description="Disordered" evidence="1">
    <location>
        <begin position="1"/>
        <end position="23"/>
    </location>
</feature>
<dbReference type="Proteomes" id="UP001321473">
    <property type="component" value="Unassembled WGS sequence"/>
</dbReference>
<organism evidence="2 3">
    <name type="scientific">Amblyomma americanum</name>
    <name type="common">Lone star tick</name>
    <dbReference type="NCBI Taxonomy" id="6943"/>
    <lineage>
        <taxon>Eukaryota</taxon>
        <taxon>Metazoa</taxon>
        <taxon>Ecdysozoa</taxon>
        <taxon>Arthropoda</taxon>
        <taxon>Chelicerata</taxon>
        <taxon>Arachnida</taxon>
        <taxon>Acari</taxon>
        <taxon>Parasitiformes</taxon>
        <taxon>Ixodida</taxon>
        <taxon>Ixodoidea</taxon>
        <taxon>Ixodidae</taxon>
        <taxon>Amblyomminae</taxon>
        <taxon>Amblyomma</taxon>
    </lineage>
</organism>
<gene>
    <name evidence="2" type="ORF">V5799_009877</name>
</gene>